<keyword evidence="3" id="KW-0012">Acyltransferase</keyword>
<comment type="caution">
    <text evidence="3">The sequence shown here is derived from an EMBL/GenBank/DDBJ whole genome shotgun (WGS) entry which is preliminary data.</text>
</comment>
<evidence type="ECO:0000259" key="2">
    <source>
        <dbReference type="SMART" id="SM00563"/>
    </source>
</evidence>
<organism evidence="3 4">
    <name type="scientific">Microlunatus panaciterrae</name>
    <dbReference type="NCBI Taxonomy" id="400768"/>
    <lineage>
        <taxon>Bacteria</taxon>
        <taxon>Bacillati</taxon>
        <taxon>Actinomycetota</taxon>
        <taxon>Actinomycetes</taxon>
        <taxon>Propionibacteriales</taxon>
        <taxon>Propionibacteriaceae</taxon>
        <taxon>Microlunatus</taxon>
    </lineage>
</organism>
<dbReference type="InterPro" id="IPR002123">
    <property type="entry name" value="Plipid/glycerol_acylTrfase"/>
</dbReference>
<dbReference type="PANTHER" id="PTHR22753">
    <property type="entry name" value="TRANSMEMBRANE PROTEIN 68"/>
    <property type="match status" value="1"/>
</dbReference>
<keyword evidence="3" id="KW-0808">Transferase</keyword>
<dbReference type="SMART" id="SM00563">
    <property type="entry name" value="PlsC"/>
    <property type="match status" value="1"/>
</dbReference>
<sequence length="517" mass="55244">MPDPEIVQLGSRGPAGRGSRSAPSAAARGLAGPSRRPGRTPRAVEPANQPANGAAPAELVATDATAAKQAAARESAAARKTTDTKPPAKKAPTTKAPTTKAPTTKAPATKAPAKKTPGTKAPAKKAPAKKRPAEETEAEQPLPPGMTGPAGVEEPARQVSAADSVPIDHEPPPTWSEAGPQHDDQDYGPPRQFDLAMLVAEIARMASGVLEGARALPVEQVRQFAADPLRGVMALAESLGVDWEQSLDQAVEFARTRLSGDYAVDEFGFDPEFTEKIFLPMLRPLVQHWFRVEVRGMENVPTSGPALLVSNHAGTLPLDGMVLHTVIYDEIARHVRMLGADLIFKTPFSHDLARRTGTTLACQEDAERLLDAGQLVAVFPEGFKGLGKPYADRYKLQRFGRGGFVSAAVRAQVPIIPVSIVGSEEIFPLISGLPGLARALGLPYFPVTPLFPWLGVLGMIPLPSKWVIQFGDAIATDELPPGAAEDPMIVFNVTDQVRETIQHTLYALLMQRRSAFF</sequence>
<accession>A0ABS2RJM2</accession>
<gene>
    <name evidence="3" type="ORF">JOE57_001312</name>
</gene>
<feature type="compositionally biased region" description="Low complexity" evidence="1">
    <location>
        <begin position="46"/>
        <end position="75"/>
    </location>
</feature>
<keyword evidence="3" id="KW-0378">Hydrolase</keyword>
<feature type="compositionally biased region" description="Low complexity" evidence="1">
    <location>
        <begin position="9"/>
        <end position="35"/>
    </location>
</feature>
<reference evidence="3 4" key="1">
    <citation type="submission" date="2021-01" db="EMBL/GenBank/DDBJ databases">
        <title>Sequencing the genomes of 1000 actinobacteria strains.</title>
        <authorList>
            <person name="Klenk H.-P."/>
        </authorList>
    </citation>
    <scope>NUCLEOTIDE SEQUENCE [LARGE SCALE GENOMIC DNA]</scope>
    <source>
        <strain evidence="3 4">DSM 18662</strain>
    </source>
</reference>
<keyword evidence="4" id="KW-1185">Reference proteome</keyword>
<feature type="region of interest" description="Disordered" evidence="1">
    <location>
        <begin position="1"/>
        <end position="190"/>
    </location>
</feature>
<dbReference type="Pfam" id="PF01553">
    <property type="entry name" value="Acyltransferase"/>
    <property type="match status" value="1"/>
</dbReference>
<evidence type="ECO:0000313" key="3">
    <source>
        <dbReference type="EMBL" id="MBM7798391.1"/>
    </source>
</evidence>
<dbReference type="CDD" id="cd07987">
    <property type="entry name" value="LPLAT_MGAT-like"/>
    <property type="match status" value="1"/>
</dbReference>
<dbReference type="EMBL" id="JAFBCF010000001">
    <property type="protein sequence ID" value="MBM7798391.1"/>
    <property type="molecule type" value="Genomic_DNA"/>
</dbReference>
<dbReference type="GO" id="GO:0016746">
    <property type="term" value="F:acyltransferase activity"/>
    <property type="evidence" value="ECO:0007669"/>
    <property type="project" value="UniProtKB-KW"/>
</dbReference>
<feature type="domain" description="Phospholipid/glycerol acyltransferase" evidence="2">
    <location>
        <begin position="306"/>
        <end position="423"/>
    </location>
</feature>
<dbReference type="RefSeq" id="WP_338041195.1">
    <property type="nucleotide sequence ID" value="NZ_BAAAQP010000008.1"/>
</dbReference>
<protein>
    <submittedName>
        <fullName evidence="3">1-acyl-sn-glycerol-3-phosphate acyltransferase/cell wall-associated NlpC family hydrolase</fullName>
    </submittedName>
</protein>
<dbReference type="GO" id="GO:0016787">
    <property type="term" value="F:hydrolase activity"/>
    <property type="evidence" value="ECO:0007669"/>
    <property type="project" value="UniProtKB-KW"/>
</dbReference>
<dbReference type="SUPFAM" id="SSF69593">
    <property type="entry name" value="Glycerol-3-phosphate (1)-acyltransferase"/>
    <property type="match status" value="1"/>
</dbReference>
<dbReference type="Proteomes" id="UP000704762">
    <property type="component" value="Unassembled WGS sequence"/>
</dbReference>
<name>A0ABS2RJM2_9ACTN</name>
<evidence type="ECO:0000313" key="4">
    <source>
        <dbReference type="Proteomes" id="UP000704762"/>
    </source>
</evidence>
<dbReference type="PANTHER" id="PTHR22753:SF14">
    <property type="entry name" value="MONOACYLGLYCEROL_DIACYLGLYCEROL O-ACYLTRANSFERASE"/>
    <property type="match status" value="1"/>
</dbReference>
<proteinExistence type="predicted"/>
<feature type="compositionally biased region" description="Low complexity" evidence="1">
    <location>
        <begin position="90"/>
        <end position="121"/>
    </location>
</feature>
<evidence type="ECO:0000256" key="1">
    <source>
        <dbReference type="SAM" id="MobiDB-lite"/>
    </source>
</evidence>